<dbReference type="EMBL" id="MU853411">
    <property type="protein sequence ID" value="KAK4133650.1"/>
    <property type="molecule type" value="Genomic_DNA"/>
</dbReference>
<dbReference type="InterPro" id="IPR041667">
    <property type="entry name" value="Cupin_8"/>
</dbReference>
<comment type="caution">
    <text evidence="2">The sequence shown here is derived from an EMBL/GenBank/DDBJ whole genome shotgun (WGS) entry which is preliminary data.</text>
</comment>
<reference evidence="2" key="2">
    <citation type="submission" date="2023-05" db="EMBL/GenBank/DDBJ databases">
        <authorList>
            <consortium name="Lawrence Berkeley National Laboratory"/>
            <person name="Steindorff A."/>
            <person name="Hensen N."/>
            <person name="Bonometti L."/>
            <person name="Westerberg I."/>
            <person name="Brannstrom I.O."/>
            <person name="Guillou S."/>
            <person name="Cros-Aarteil S."/>
            <person name="Calhoun S."/>
            <person name="Haridas S."/>
            <person name="Kuo A."/>
            <person name="Mondo S."/>
            <person name="Pangilinan J."/>
            <person name="Riley R."/>
            <person name="Labutti K."/>
            <person name="Andreopoulos B."/>
            <person name="Lipzen A."/>
            <person name="Chen C."/>
            <person name="Yanf M."/>
            <person name="Daum C."/>
            <person name="Ng V."/>
            <person name="Clum A."/>
            <person name="Ohm R."/>
            <person name="Martin F."/>
            <person name="Silar P."/>
            <person name="Natvig D."/>
            <person name="Lalanne C."/>
            <person name="Gautier V."/>
            <person name="Ament-Velasquez S.L."/>
            <person name="Kruys A."/>
            <person name="Hutchinson M.I."/>
            <person name="Powell A.J."/>
            <person name="Barry K."/>
            <person name="Miller A.N."/>
            <person name="Grigoriev I.V."/>
            <person name="Debuchy R."/>
            <person name="Gladieux P."/>
            <person name="Thoren M.H."/>
            <person name="Johannesson H."/>
        </authorList>
    </citation>
    <scope>NUCLEOTIDE SEQUENCE</scope>
    <source>
        <strain evidence="2">CBS 123565</strain>
    </source>
</reference>
<name>A0AAN6UIR6_9PEZI</name>
<dbReference type="PROSITE" id="PS51184">
    <property type="entry name" value="JMJC"/>
    <property type="match status" value="1"/>
</dbReference>
<keyword evidence="3" id="KW-1185">Reference proteome</keyword>
<dbReference type="AlphaFoldDB" id="A0AAN6UIR6"/>
<dbReference type="Proteomes" id="UP001304895">
    <property type="component" value="Unassembled WGS sequence"/>
</dbReference>
<evidence type="ECO:0000313" key="3">
    <source>
        <dbReference type="Proteomes" id="UP001304895"/>
    </source>
</evidence>
<proteinExistence type="predicted"/>
<dbReference type="SUPFAM" id="SSF51197">
    <property type="entry name" value="Clavaminate synthase-like"/>
    <property type="match status" value="1"/>
</dbReference>
<reference evidence="2" key="1">
    <citation type="journal article" date="2023" name="Mol. Phylogenet. Evol.">
        <title>Genome-scale phylogeny and comparative genomics of the fungal order Sordariales.</title>
        <authorList>
            <person name="Hensen N."/>
            <person name="Bonometti L."/>
            <person name="Westerberg I."/>
            <person name="Brannstrom I.O."/>
            <person name="Guillou S."/>
            <person name="Cros-Aarteil S."/>
            <person name="Calhoun S."/>
            <person name="Haridas S."/>
            <person name="Kuo A."/>
            <person name="Mondo S."/>
            <person name="Pangilinan J."/>
            <person name="Riley R."/>
            <person name="LaButti K."/>
            <person name="Andreopoulos B."/>
            <person name="Lipzen A."/>
            <person name="Chen C."/>
            <person name="Yan M."/>
            <person name="Daum C."/>
            <person name="Ng V."/>
            <person name="Clum A."/>
            <person name="Steindorff A."/>
            <person name="Ohm R.A."/>
            <person name="Martin F."/>
            <person name="Silar P."/>
            <person name="Natvig D.O."/>
            <person name="Lalanne C."/>
            <person name="Gautier V."/>
            <person name="Ament-Velasquez S.L."/>
            <person name="Kruys A."/>
            <person name="Hutchinson M.I."/>
            <person name="Powell A.J."/>
            <person name="Barry K."/>
            <person name="Miller A.N."/>
            <person name="Grigoriev I.V."/>
            <person name="Debuchy R."/>
            <person name="Gladieux P."/>
            <person name="Hiltunen Thoren M."/>
            <person name="Johannesson H."/>
        </authorList>
    </citation>
    <scope>NUCLEOTIDE SEQUENCE</scope>
    <source>
        <strain evidence="2">CBS 123565</strain>
    </source>
</reference>
<gene>
    <name evidence="2" type="ORF">BT67DRAFT_337581</name>
</gene>
<feature type="non-terminal residue" evidence="2">
    <location>
        <position position="214"/>
    </location>
</feature>
<organism evidence="2 3">
    <name type="scientific">Trichocladium antarcticum</name>
    <dbReference type="NCBI Taxonomy" id="1450529"/>
    <lineage>
        <taxon>Eukaryota</taxon>
        <taxon>Fungi</taxon>
        <taxon>Dikarya</taxon>
        <taxon>Ascomycota</taxon>
        <taxon>Pezizomycotina</taxon>
        <taxon>Sordariomycetes</taxon>
        <taxon>Sordariomycetidae</taxon>
        <taxon>Sordariales</taxon>
        <taxon>Chaetomiaceae</taxon>
        <taxon>Trichocladium</taxon>
    </lineage>
</organism>
<dbReference type="Gene3D" id="2.60.120.650">
    <property type="entry name" value="Cupin"/>
    <property type="match status" value="1"/>
</dbReference>
<dbReference type="PANTHER" id="PTHR12461">
    <property type="entry name" value="HYPOXIA-INDUCIBLE FACTOR 1 ALPHA INHIBITOR-RELATED"/>
    <property type="match status" value="1"/>
</dbReference>
<evidence type="ECO:0000259" key="1">
    <source>
        <dbReference type="PROSITE" id="PS51184"/>
    </source>
</evidence>
<sequence>SPGSTTRDPDAVFIRFEAPLGLLVAGIQFNKEQHSPDGCFTQLYVAQAPISTLPRALQADVPTPNGLAQGRFPSDIYGSSIWLGLEPTYTPWHRDPNPNLFCQLCGSKVVRTMPPWPGTRLFEEVQAKLGKGGSPRIRGEEMMQGPERRALLDAVWGANTPQHMIEVEVNPRDVLFIPKGWWHSVRSTGPGGGLNASVNWWFRCKAVDKEAAGG</sequence>
<accession>A0AAN6UIR6</accession>
<dbReference type="Pfam" id="PF13621">
    <property type="entry name" value="Cupin_8"/>
    <property type="match status" value="1"/>
</dbReference>
<dbReference type="InterPro" id="IPR003347">
    <property type="entry name" value="JmjC_dom"/>
</dbReference>
<evidence type="ECO:0000313" key="2">
    <source>
        <dbReference type="EMBL" id="KAK4133650.1"/>
    </source>
</evidence>
<protein>
    <submittedName>
        <fullName evidence="2">Clavaminate synthase-like protein</fullName>
    </submittedName>
</protein>
<dbReference type="PANTHER" id="PTHR12461:SF105">
    <property type="entry name" value="HYPOXIA-INDUCIBLE FACTOR 1-ALPHA INHIBITOR"/>
    <property type="match status" value="1"/>
</dbReference>
<feature type="domain" description="JmjC" evidence="1">
    <location>
        <begin position="50"/>
        <end position="214"/>
    </location>
</feature>
<feature type="non-terminal residue" evidence="2">
    <location>
        <position position="1"/>
    </location>
</feature>